<dbReference type="NCBIfam" id="NF047593">
    <property type="entry name" value="IS66_ISAeme5_TnpA"/>
    <property type="match status" value="1"/>
</dbReference>
<protein>
    <recommendedName>
        <fullName evidence="3">IS66 family insertion sequence element accessory protein TnpB</fullName>
    </recommendedName>
</protein>
<evidence type="ECO:0000313" key="2">
    <source>
        <dbReference type="Proteomes" id="UP000422764"/>
    </source>
</evidence>
<sequence>MSTKLDNATWEEYVNKFDACKGELTVKDFCIENKLSKGQFYYHKRRLEKGSSSTVFHSISLTKQDNIEENIAASKEVKITVGNANITIPVSEATLITSIVRELANRC</sequence>
<evidence type="ECO:0008006" key="3">
    <source>
        <dbReference type="Google" id="ProtNLM"/>
    </source>
</evidence>
<keyword evidence="2" id="KW-1185">Reference proteome</keyword>
<gene>
    <name evidence="1" type="ORF">GOM49_08180</name>
</gene>
<organism evidence="1 2">
    <name type="scientific">Clostridium bovifaecis</name>
    <dbReference type="NCBI Taxonomy" id="2184719"/>
    <lineage>
        <taxon>Bacteria</taxon>
        <taxon>Bacillati</taxon>
        <taxon>Bacillota</taxon>
        <taxon>Clostridia</taxon>
        <taxon>Eubacteriales</taxon>
        <taxon>Clostridiaceae</taxon>
        <taxon>Clostridium</taxon>
    </lineage>
</organism>
<accession>A0A6I6EXR6</accession>
<proteinExistence type="predicted"/>
<reference evidence="1 2" key="1">
    <citation type="submission" date="2019-12" db="EMBL/GenBank/DDBJ databases">
        <title>Genome sequenceing of Clostridium bovifaecis.</title>
        <authorList>
            <person name="Yao Y."/>
        </authorList>
    </citation>
    <scope>NUCLEOTIDE SEQUENCE [LARGE SCALE GENOMIC DNA]</scope>
    <source>
        <strain evidence="1 2">BXX</strain>
    </source>
</reference>
<evidence type="ECO:0000313" key="1">
    <source>
        <dbReference type="EMBL" id="QGU95071.1"/>
    </source>
</evidence>
<dbReference type="AlphaFoldDB" id="A0A6I6EXR6"/>
<dbReference type="EMBL" id="CP046522">
    <property type="protein sequence ID" value="QGU95071.1"/>
    <property type="molecule type" value="Genomic_DNA"/>
</dbReference>
<name>A0A6I6EXR6_9CLOT</name>
<dbReference type="Proteomes" id="UP000422764">
    <property type="component" value="Chromosome"/>
</dbReference>